<organism evidence="1 3">
    <name type="scientific">Moraxella catarrhalis</name>
    <name type="common">Branhamella catarrhalis</name>
    <dbReference type="NCBI Taxonomy" id="480"/>
    <lineage>
        <taxon>Bacteria</taxon>
        <taxon>Pseudomonadati</taxon>
        <taxon>Pseudomonadota</taxon>
        <taxon>Gammaproteobacteria</taxon>
        <taxon>Moraxellales</taxon>
        <taxon>Moraxellaceae</taxon>
        <taxon>Moraxella</taxon>
    </lineage>
</organism>
<sequence>MDWQTDLYEIDGEPFCLINKVADQNRCAAIFANHIKP</sequence>
<evidence type="ECO:0000313" key="4">
    <source>
        <dbReference type="Proteomes" id="UP000078446"/>
    </source>
</evidence>
<protein>
    <submittedName>
        <fullName evidence="1">Uncharacterized protein</fullName>
    </submittedName>
</protein>
<comment type="caution">
    <text evidence="1">The sequence shown here is derived from an EMBL/GenBank/DDBJ whole genome shotgun (WGS) entry which is preliminary data.</text>
</comment>
<evidence type="ECO:0000313" key="3">
    <source>
        <dbReference type="Proteomes" id="UP000078228"/>
    </source>
</evidence>
<accession>A0A198UVL4</accession>
<dbReference type="EMBL" id="LXHE01000014">
    <property type="protein sequence ID" value="OAV00357.1"/>
    <property type="molecule type" value="Genomic_DNA"/>
</dbReference>
<gene>
    <name evidence="2" type="ORF">AO382_1507</name>
    <name evidence="1" type="ORF">AO384_0265</name>
</gene>
<evidence type="ECO:0000313" key="1">
    <source>
        <dbReference type="EMBL" id="OAU98018.1"/>
    </source>
</evidence>
<proteinExistence type="predicted"/>
<dbReference type="Proteomes" id="UP000078446">
    <property type="component" value="Unassembled WGS sequence"/>
</dbReference>
<name>A0A198UVL4_MORCA</name>
<reference evidence="3 4" key="1">
    <citation type="journal article" date="2016" name="Genome Biol. Evol.">
        <title>Comparative Genomic Analyses of the Moraxella catarrhalis Serosensitive and Seroresistant Lineages Demonstrate Their Independent Evolution.</title>
        <authorList>
            <person name="Earl J.P."/>
            <person name="de Vries S.P."/>
            <person name="Ahmed A."/>
            <person name="Powell E."/>
            <person name="Schultz M.P."/>
            <person name="Hermans P.W."/>
            <person name="Hill D.J."/>
            <person name="Zhou Z."/>
            <person name="Constantinidou C.I."/>
            <person name="Hu F.Z."/>
            <person name="Bootsma H.J."/>
            <person name="Ehrlich G.D."/>
        </authorList>
    </citation>
    <scope>NUCLEOTIDE SEQUENCE [LARGE SCALE GENOMIC DNA]</scope>
    <source>
        <strain evidence="1 3">Z7542</strain>
        <strain evidence="2 4">Z7574</strain>
    </source>
</reference>
<dbReference type="EMBL" id="LXHC01000004">
    <property type="protein sequence ID" value="OAU98018.1"/>
    <property type="molecule type" value="Genomic_DNA"/>
</dbReference>
<dbReference type="Proteomes" id="UP000078228">
    <property type="component" value="Unassembled WGS sequence"/>
</dbReference>
<keyword evidence="3" id="KW-1185">Reference proteome</keyword>
<evidence type="ECO:0000313" key="2">
    <source>
        <dbReference type="EMBL" id="OAV00357.1"/>
    </source>
</evidence>
<dbReference type="AlphaFoldDB" id="A0A198UVL4"/>